<feature type="transmembrane region" description="Helical" evidence="1">
    <location>
        <begin position="134"/>
        <end position="154"/>
    </location>
</feature>
<accession>A0A1Q2GWA3</accession>
<gene>
    <name evidence="2" type="ORF">B0W48_06035</name>
</gene>
<feature type="transmembrane region" description="Helical" evidence="1">
    <location>
        <begin position="252"/>
        <end position="270"/>
    </location>
</feature>
<dbReference type="EMBL" id="CP019628">
    <property type="protein sequence ID" value="AQP99399.1"/>
    <property type="molecule type" value="Genomic_DNA"/>
</dbReference>
<feature type="transmembrane region" description="Helical" evidence="1">
    <location>
        <begin position="20"/>
        <end position="42"/>
    </location>
</feature>
<organism evidence="2 3">
    <name type="scientific">Pseudoalteromonas aliena</name>
    <dbReference type="NCBI Taxonomy" id="247523"/>
    <lineage>
        <taxon>Bacteria</taxon>
        <taxon>Pseudomonadati</taxon>
        <taxon>Pseudomonadota</taxon>
        <taxon>Gammaproteobacteria</taxon>
        <taxon>Alteromonadales</taxon>
        <taxon>Pseudoalteromonadaceae</taxon>
        <taxon>Pseudoalteromonas</taxon>
    </lineage>
</organism>
<dbReference type="KEGG" id="paln:B0W48_06035"/>
<name>A0A1Q2GWA3_9GAMM</name>
<sequence>MIRRLFISDEQPAFAHQLCLFMMSIYLLADIASGFTVLQLGVDLKISLLYKLPLTMLIFSLVFMLDPKYFLALCFMLAALLAGPIIQLASKADLSFFIADFSYVYKILMPISIFIYFGLLAIKWKSFVTIWLERILFSNFVILCFNLFIGALGFGRSSYALRDGETAGSNGFIYAANELGGTLIVLFSFTLHWCWNHKPRWYFVFSMFTALCGLLVATKTAMLATLILIFLIPLVNERERFFSFTKLKCIMLIPTIVVVTGVIFLITDLLKAIGLYDKFLWVLTDKGILGLIWSGREVFTRDMLVIYIEQFGFLQQFFGVGTAGVAQYLPVKYSAEVDFIDTIVWFGFPGLAICLTFYLLTLLKAAKQFTQPDSKYSPSIFVGGVILLFLAQLSGHIWMSGTLGISLGCFLSLLWVDKRQGR</sequence>
<feature type="transmembrane region" description="Helical" evidence="1">
    <location>
        <begin position="343"/>
        <end position="363"/>
    </location>
</feature>
<feature type="transmembrane region" description="Helical" evidence="1">
    <location>
        <begin position="397"/>
        <end position="416"/>
    </location>
</feature>
<evidence type="ECO:0000313" key="2">
    <source>
        <dbReference type="EMBL" id="AQP99399.1"/>
    </source>
</evidence>
<keyword evidence="1" id="KW-0472">Membrane</keyword>
<proteinExistence type="predicted"/>
<feature type="transmembrane region" description="Helical" evidence="1">
    <location>
        <begin position="311"/>
        <end position="331"/>
    </location>
</feature>
<dbReference type="Proteomes" id="UP000188243">
    <property type="component" value="Chromosome"/>
</dbReference>
<dbReference type="RefSeq" id="WP_077536082.1">
    <property type="nucleotide sequence ID" value="NZ_CP019628.1"/>
</dbReference>
<keyword evidence="1" id="KW-1133">Transmembrane helix</keyword>
<feature type="transmembrane region" description="Helical" evidence="1">
    <location>
        <begin position="174"/>
        <end position="195"/>
    </location>
</feature>
<feature type="transmembrane region" description="Helical" evidence="1">
    <location>
        <begin position="202"/>
        <end position="232"/>
    </location>
</feature>
<protein>
    <recommendedName>
        <fullName evidence="4">O-antigen polymerase</fullName>
    </recommendedName>
</protein>
<feature type="transmembrane region" description="Helical" evidence="1">
    <location>
        <begin position="70"/>
        <end position="90"/>
    </location>
</feature>
<feature type="transmembrane region" description="Helical" evidence="1">
    <location>
        <begin position="48"/>
        <end position="65"/>
    </location>
</feature>
<evidence type="ECO:0000256" key="1">
    <source>
        <dbReference type="SAM" id="Phobius"/>
    </source>
</evidence>
<keyword evidence="1" id="KW-0812">Transmembrane</keyword>
<feature type="transmembrane region" description="Helical" evidence="1">
    <location>
        <begin position="375"/>
        <end position="391"/>
    </location>
</feature>
<evidence type="ECO:0008006" key="4">
    <source>
        <dbReference type="Google" id="ProtNLM"/>
    </source>
</evidence>
<dbReference type="STRING" id="247523.B0W48_06035"/>
<reference evidence="2 3" key="1">
    <citation type="submission" date="2017-02" db="EMBL/GenBank/DDBJ databases">
        <title>Complete genome sequence of the cold-active Pseudoalteromonas aliena strain EH1 isolated from Arctic seawater.</title>
        <authorList>
            <person name="Kim E."/>
            <person name="Heo E."/>
            <person name="Kim H."/>
            <person name="Kim D."/>
        </authorList>
    </citation>
    <scope>NUCLEOTIDE SEQUENCE [LARGE SCALE GENOMIC DNA]</scope>
    <source>
        <strain evidence="2 3">EH1</strain>
    </source>
</reference>
<evidence type="ECO:0000313" key="3">
    <source>
        <dbReference type="Proteomes" id="UP000188243"/>
    </source>
</evidence>
<feature type="transmembrane region" description="Helical" evidence="1">
    <location>
        <begin position="102"/>
        <end position="122"/>
    </location>
</feature>
<dbReference type="AlphaFoldDB" id="A0A1Q2GWA3"/>